<dbReference type="InterPro" id="IPR050113">
    <property type="entry name" value="Ub_conjugating_enzyme"/>
</dbReference>
<dbReference type="Proteomes" id="UP000002630">
    <property type="component" value="Linkage Group LG31"/>
</dbReference>
<name>D7FXX6_ECTSI</name>
<dbReference type="AlphaFoldDB" id="D7FXX6"/>
<dbReference type="Pfam" id="PF00179">
    <property type="entry name" value="UQ_con"/>
    <property type="match status" value="1"/>
</dbReference>
<evidence type="ECO:0000256" key="1">
    <source>
        <dbReference type="ARBA" id="ARBA00022679"/>
    </source>
</evidence>
<dbReference type="InParanoid" id="D7FXX6"/>
<keyword evidence="2 4" id="KW-0833">Ubl conjugation pathway</keyword>
<dbReference type="eggNOG" id="KOG0417">
    <property type="taxonomic scope" value="Eukaryota"/>
</dbReference>
<evidence type="ECO:0000259" key="6">
    <source>
        <dbReference type="PROSITE" id="PS50127"/>
    </source>
</evidence>
<dbReference type="GO" id="GO:0005524">
    <property type="term" value="F:ATP binding"/>
    <property type="evidence" value="ECO:0007669"/>
    <property type="project" value="UniProtKB-UniRule"/>
</dbReference>
<dbReference type="OMA" id="MRWKAFI"/>
<dbReference type="SUPFAM" id="SSF54495">
    <property type="entry name" value="UBC-like"/>
    <property type="match status" value="1"/>
</dbReference>
<organism evidence="7 8">
    <name type="scientific">Ectocarpus siliculosus</name>
    <name type="common">Brown alga</name>
    <name type="synonym">Conferva siliculosa</name>
    <dbReference type="NCBI Taxonomy" id="2880"/>
    <lineage>
        <taxon>Eukaryota</taxon>
        <taxon>Sar</taxon>
        <taxon>Stramenopiles</taxon>
        <taxon>Ochrophyta</taxon>
        <taxon>PX clade</taxon>
        <taxon>Phaeophyceae</taxon>
        <taxon>Ectocarpales</taxon>
        <taxon>Ectocarpaceae</taxon>
        <taxon>Ectocarpus</taxon>
    </lineage>
</organism>
<proteinExistence type="inferred from homology"/>
<keyword evidence="8" id="KW-1185">Reference proteome</keyword>
<dbReference type="PANTHER" id="PTHR24067">
    <property type="entry name" value="UBIQUITIN-CONJUGATING ENZYME E2"/>
    <property type="match status" value="1"/>
</dbReference>
<keyword evidence="1" id="KW-0808">Transferase</keyword>
<evidence type="ECO:0000313" key="8">
    <source>
        <dbReference type="Proteomes" id="UP000002630"/>
    </source>
</evidence>
<evidence type="ECO:0000256" key="5">
    <source>
        <dbReference type="SAM" id="MobiDB-lite"/>
    </source>
</evidence>
<dbReference type="STRING" id="2880.D7FXX6"/>
<feature type="domain" description="UBC core" evidence="6">
    <location>
        <begin position="4"/>
        <end position="153"/>
    </location>
</feature>
<comment type="similarity">
    <text evidence="4">Belongs to the ubiquitin-conjugating enzyme family.</text>
</comment>
<dbReference type="EMBL" id="FN649756">
    <property type="protein sequence ID" value="CBJ32389.1"/>
    <property type="molecule type" value="Genomic_DNA"/>
</dbReference>
<feature type="region of interest" description="Disordered" evidence="5">
    <location>
        <begin position="1"/>
        <end position="26"/>
    </location>
</feature>
<reference evidence="7 8" key="1">
    <citation type="journal article" date="2010" name="Nature">
        <title>The Ectocarpus genome and the independent evolution of multicellularity in brown algae.</title>
        <authorList>
            <person name="Cock J.M."/>
            <person name="Sterck L."/>
            <person name="Rouze P."/>
            <person name="Scornet D."/>
            <person name="Allen A.E."/>
            <person name="Amoutzias G."/>
            <person name="Anthouard V."/>
            <person name="Artiguenave F."/>
            <person name="Aury J.M."/>
            <person name="Badger J.H."/>
            <person name="Beszteri B."/>
            <person name="Billiau K."/>
            <person name="Bonnet E."/>
            <person name="Bothwell J.H."/>
            <person name="Bowler C."/>
            <person name="Boyen C."/>
            <person name="Brownlee C."/>
            <person name="Carrano C.J."/>
            <person name="Charrier B."/>
            <person name="Cho G.Y."/>
            <person name="Coelho S.M."/>
            <person name="Collen J."/>
            <person name="Corre E."/>
            <person name="Da Silva C."/>
            <person name="Delage L."/>
            <person name="Delaroque N."/>
            <person name="Dittami S.M."/>
            <person name="Doulbeau S."/>
            <person name="Elias M."/>
            <person name="Farnham G."/>
            <person name="Gachon C.M."/>
            <person name="Gschloessl B."/>
            <person name="Heesch S."/>
            <person name="Jabbari K."/>
            <person name="Jubin C."/>
            <person name="Kawai H."/>
            <person name="Kimura K."/>
            <person name="Kloareg B."/>
            <person name="Kupper F.C."/>
            <person name="Lang D."/>
            <person name="Le Bail A."/>
            <person name="Leblanc C."/>
            <person name="Lerouge P."/>
            <person name="Lohr M."/>
            <person name="Lopez P.J."/>
            <person name="Martens C."/>
            <person name="Maumus F."/>
            <person name="Michel G."/>
            <person name="Miranda-Saavedra D."/>
            <person name="Morales J."/>
            <person name="Moreau H."/>
            <person name="Motomura T."/>
            <person name="Nagasato C."/>
            <person name="Napoli C.A."/>
            <person name="Nelson D.R."/>
            <person name="Nyvall-Collen P."/>
            <person name="Peters A.F."/>
            <person name="Pommier C."/>
            <person name="Potin P."/>
            <person name="Poulain J."/>
            <person name="Quesneville H."/>
            <person name="Read B."/>
            <person name="Rensing S.A."/>
            <person name="Ritter A."/>
            <person name="Rousvoal S."/>
            <person name="Samanta M."/>
            <person name="Samson G."/>
            <person name="Schroeder D.C."/>
            <person name="Segurens B."/>
            <person name="Strittmatter M."/>
            <person name="Tonon T."/>
            <person name="Tregear J.W."/>
            <person name="Valentin K."/>
            <person name="von Dassow P."/>
            <person name="Yamagishi T."/>
            <person name="Van de Peer Y."/>
            <person name="Wincker P."/>
        </authorList>
    </citation>
    <scope>NUCLEOTIDE SEQUENCE [LARGE SCALE GENOMIC DNA]</scope>
    <source>
        <strain evidence="8">Ec32 / CCAP1310/4</strain>
    </source>
</reference>
<dbReference type="InterPro" id="IPR023313">
    <property type="entry name" value="UBQ-conjugating_AS"/>
</dbReference>
<protein>
    <recommendedName>
        <fullName evidence="6">UBC core domain-containing protein</fullName>
    </recommendedName>
</protein>
<dbReference type="InterPro" id="IPR016135">
    <property type="entry name" value="UBQ-conjugating_enzyme/RWD"/>
</dbReference>
<dbReference type="GO" id="GO:0016740">
    <property type="term" value="F:transferase activity"/>
    <property type="evidence" value="ECO:0007669"/>
    <property type="project" value="UniProtKB-KW"/>
</dbReference>
<dbReference type="PROSITE" id="PS50127">
    <property type="entry name" value="UBC_2"/>
    <property type="match status" value="1"/>
</dbReference>
<feature type="active site" description="Glycyl thioester intermediate" evidence="3">
    <location>
        <position position="90"/>
    </location>
</feature>
<dbReference type="EMBL" id="FN648525">
    <property type="protein sequence ID" value="CBJ32389.1"/>
    <property type="molecule type" value="Genomic_DNA"/>
</dbReference>
<dbReference type="FunCoup" id="D7FXX6">
    <property type="interactions" value="15"/>
</dbReference>
<evidence type="ECO:0000256" key="3">
    <source>
        <dbReference type="PROSITE-ProRule" id="PRU10133"/>
    </source>
</evidence>
<dbReference type="PROSITE" id="PS00183">
    <property type="entry name" value="UBC_1"/>
    <property type="match status" value="1"/>
</dbReference>
<dbReference type="Gene3D" id="3.10.110.10">
    <property type="entry name" value="Ubiquitin Conjugating Enzyme"/>
    <property type="match status" value="1"/>
</dbReference>
<keyword evidence="4" id="KW-0547">Nucleotide-binding</keyword>
<accession>D7FXX6</accession>
<evidence type="ECO:0000256" key="4">
    <source>
        <dbReference type="RuleBase" id="RU362109"/>
    </source>
</evidence>
<evidence type="ECO:0000313" key="7">
    <source>
        <dbReference type="EMBL" id="CBJ32389.1"/>
    </source>
</evidence>
<dbReference type="SMART" id="SM00212">
    <property type="entry name" value="UBCc"/>
    <property type="match status" value="1"/>
</dbReference>
<evidence type="ECO:0000256" key="2">
    <source>
        <dbReference type="ARBA" id="ARBA00022786"/>
    </source>
</evidence>
<dbReference type="InterPro" id="IPR000608">
    <property type="entry name" value="UBC"/>
</dbReference>
<gene>
    <name evidence="7" type="ORF">Esi_0334_0032</name>
</gene>
<keyword evidence="4" id="KW-0067">ATP-binding</keyword>
<sequence>MSLTSAKRLRKEMHKLQTSPPDEDIRMSADEDDIRQWRAYIRGPPDTPFAGGIYELKITVGQQYPMVPPCMRFVTKVFHPNVHFNTGEICLNILKKDWSPAWSLQGACRAILALLAHPEADSPLNCDAGNMVRAGDMRAFRSVARLYNEELASKDWPADF</sequence>
<dbReference type="OrthoDB" id="7851174at2759"/>
<dbReference type="CDD" id="cd23812">
    <property type="entry name" value="UBCc_ScPEX4-like"/>
    <property type="match status" value="1"/>
</dbReference>